<sequence length="170" mass="19753">MSRIFAWGLEVGSPEEFEGWLASTNEAWFFLDSVDEARLVAPNAFEKAVKRFAYKISKSRHRAHIYISGRPYAWSFASDYEMVERYLPFSTQNAANSFRKENSLNIYSLNSLNLDDIRFYAAQRQVDNTTEFVDGIERANLQQWHLARLTSIFDFNMESGTKIRISLRAV</sequence>
<evidence type="ECO:0000313" key="2">
    <source>
        <dbReference type="Proteomes" id="UP000664002"/>
    </source>
</evidence>
<organism evidence="1 2">
    <name type="scientific">Klebsiella pneumoniae</name>
    <dbReference type="NCBI Taxonomy" id="573"/>
    <lineage>
        <taxon>Bacteria</taxon>
        <taxon>Pseudomonadati</taxon>
        <taxon>Pseudomonadota</taxon>
        <taxon>Gammaproteobacteria</taxon>
        <taxon>Enterobacterales</taxon>
        <taxon>Enterobacteriaceae</taxon>
        <taxon>Klebsiella/Raoultella group</taxon>
        <taxon>Klebsiella</taxon>
        <taxon>Klebsiella pneumoniae complex</taxon>
    </lineage>
</organism>
<name>A0A939NJL5_KLEPN</name>
<dbReference type="AlphaFoldDB" id="A0A939NJL5"/>
<gene>
    <name evidence="1" type="ORF">J4730_16285</name>
</gene>
<protein>
    <submittedName>
        <fullName evidence="1">Uncharacterized protein</fullName>
    </submittedName>
</protein>
<dbReference type="EMBL" id="JAGETM010000029">
    <property type="protein sequence ID" value="MBO1997533.1"/>
    <property type="molecule type" value="Genomic_DNA"/>
</dbReference>
<reference evidence="1" key="1">
    <citation type="submission" date="2021-03" db="EMBL/GenBank/DDBJ databases">
        <title>Molecular epidemiology and mechanisms of colistin and carbapenem resistance in Enterobacteriaceae from clinical isolates, the environment and porcine samples in Pretoria, South Africa.</title>
        <authorList>
            <person name="Bogoshi D."/>
            <person name="Mbelle N.M."/>
            <person name="Naidoo V."/>
            <person name="Osei Sekyere J."/>
        </authorList>
    </citation>
    <scope>NUCLEOTIDE SEQUENCE</scope>
    <source>
        <strain evidence="1">C027</strain>
    </source>
</reference>
<proteinExistence type="predicted"/>
<comment type="caution">
    <text evidence="1">The sequence shown here is derived from an EMBL/GenBank/DDBJ whole genome shotgun (WGS) entry which is preliminary data.</text>
</comment>
<evidence type="ECO:0000313" key="1">
    <source>
        <dbReference type="EMBL" id="MBO1997533.1"/>
    </source>
</evidence>
<accession>A0A939NJL5</accession>
<dbReference type="Proteomes" id="UP000664002">
    <property type="component" value="Unassembled WGS sequence"/>
</dbReference>